<dbReference type="InterPro" id="IPR050863">
    <property type="entry name" value="CenT-Element_Derived"/>
</dbReference>
<keyword evidence="3" id="KW-1185">Reference proteome</keyword>
<dbReference type="AlphaFoldDB" id="A0A5C3EKP4"/>
<dbReference type="OrthoDB" id="2917041at2759"/>
<evidence type="ECO:0000313" key="2">
    <source>
        <dbReference type="EMBL" id="SPO30246.1"/>
    </source>
</evidence>
<dbReference type="GO" id="GO:0003677">
    <property type="term" value="F:DNA binding"/>
    <property type="evidence" value="ECO:0007669"/>
    <property type="project" value="TreeGrafter"/>
</dbReference>
<dbReference type="PANTHER" id="PTHR19303">
    <property type="entry name" value="TRANSPOSON"/>
    <property type="match status" value="1"/>
</dbReference>
<reference evidence="2 3" key="1">
    <citation type="submission" date="2018-03" db="EMBL/GenBank/DDBJ databases">
        <authorList>
            <person name="Guldener U."/>
        </authorList>
    </citation>
    <scope>NUCLEOTIDE SEQUENCE [LARGE SCALE GENOMIC DNA]</scope>
    <source>
        <strain evidence="2 3">NBRC100155</strain>
    </source>
</reference>
<evidence type="ECO:0000259" key="1">
    <source>
        <dbReference type="Pfam" id="PF03184"/>
    </source>
</evidence>
<accession>A0A5C3EKP4</accession>
<dbReference type="InterPro" id="IPR004875">
    <property type="entry name" value="DDE_SF_endonuclease_dom"/>
</dbReference>
<name>A0A5C3EKP4_9BASI</name>
<evidence type="ECO:0000313" key="3">
    <source>
        <dbReference type="Proteomes" id="UP000324022"/>
    </source>
</evidence>
<organism evidence="2 3">
    <name type="scientific">Ustilago trichophora</name>
    <dbReference type="NCBI Taxonomy" id="86804"/>
    <lineage>
        <taxon>Eukaryota</taxon>
        <taxon>Fungi</taxon>
        <taxon>Dikarya</taxon>
        <taxon>Basidiomycota</taxon>
        <taxon>Ustilaginomycotina</taxon>
        <taxon>Ustilaginomycetes</taxon>
        <taxon>Ustilaginales</taxon>
        <taxon>Ustilaginaceae</taxon>
        <taxon>Ustilago</taxon>
    </lineage>
</organism>
<protein>
    <recommendedName>
        <fullName evidence="1">DDE-1 domain-containing protein</fullName>
    </recommendedName>
</protein>
<dbReference type="Pfam" id="PF03184">
    <property type="entry name" value="DDE_1"/>
    <property type="match status" value="1"/>
</dbReference>
<feature type="domain" description="DDE-1" evidence="1">
    <location>
        <begin position="105"/>
        <end position="276"/>
    </location>
</feature>
<gene>
    <name evidence="2" type="ORF">UTRI_05710</name>
</gene>
<dbReference type="Proteomes" id="UP000324022">
    <property type="component" value="Unassembled WGS sequence"/>
</dbReference>
<dbReference type="GO" id="GO:0005634">
    <property type="term" value="C:nucleus"/>
    <property type="evidence" value="ECO:0007669"/>
    <property type="project" value="TreeGrafter"/>
</dbReference>
<dbReference type="EMBL" id="OOIN01000032">
    <property type="protein sequence ID" value="SPO30246.1"/>
    <property type="molecule type" value="Genomic_DNA"/>
</dbReference>
<dbReference type="PANTHER" id="PTHR19303:SF74">
    <property type="entry name" value="POGO TRANSPOSABLE ELEMENT WITH KRAB DOMAIN"/>
    <property type="match status" value="1"/>
</dbReference>
<proteinExistence type="predicted"/>
<sequence length="475" mass="52027">MATSPWPSLRCTPLAAPLPFAPDGAFSRSAREDRRVDATCRFPSGKSSSELHLPAEYFCACAPFLRTAAAALLRPPLVPDPGGSERVIVPSGDQATRFKAQPGTQELAMAIECIGSGGQVLLPVIITKGASHMVGEHWKMANVPALWHFAKTDRGWTTQELAVDWLKTVFDANTTPSTPLEWRLLIIDSHNSHTSTEFLVAAWNCRIIPFCFLAHSTHIMQPLDVSVFGPVSAAYKQIINNLAPQSILDVNRSQFVTFYAQAREKALMPTAAQKAFANCGIAVKPNAKKAPASLTDRNDTTIAAAGMPSAANKYSAYERPHATILVLEAENKLLQEQEDRQRQAAKKTRGKKRVGDQMILSKDIMITCQHAEQELVWKKPAIAAWQKQEQRKKQRQQEKQVVLPPATMINDREEACADNNNDASASSAIPTTSARPDIIDILDDGEPLSPVEDNNIDPACFYNSVPVASSSRVKL</sequence>